<keyword evidence="1" id="KW-1133">Transmembrane helix</keyword>
<dbReference type="EMBL" id="BTFZ01000011">
    <property type="protein sequence ID" value="GMM36608.1"/>
    <property type="molecule type" value="Genomic_DNA"/>
</dbReference>
<dbReference type="InterPro" id="IPR013901">
    <property type="entry name" value="Anthrone_oxy"/>
</dbReference>
<keyword evidence="1" id="KW-0472">Membrane</keyword>
<gene>
    <name evidence="2" type="ORF">DASC09_039330</name>
</gene>
<evidence type="ECO:0008006" key="4">
    <source>
        <dbReference type="Google" id="ProtNLM"/>
    </source>
</evidence>
<protein>
    <recommendedName>
        <fullName evidence="4">DUF1772-domain-containing protein</fullName>
    </recommendedName>
</protein>
<sequence length="158" mass="17331">MALSLLPGLGITFQSIFVGGNLVTSALFVPALRNTNIPPSNQIKLWEKMFIGGAKLMAPCAIFSAASYIYLGCNASNSFEQTSMFISAGFSFSVILFTTIVMRSNIRYIQGLVGLSDEDLESKDYGSAINKWNKLSISRCLLLSLGLVNMLWYQYKSS</sequence>
<proteinExistence type="predicted"/>
<feature type="transmembrane region" description="Helical" evidence="1">
    <location>
        <begin position="50"/>
        <end position="71"/>
    </location>
</feature>
<feature type="transmembrane region" description="Helical" evidence="1">
    <location>
        <begin position="137"/>
        <end position="155"/>
    </location>
</feature>
<dbReference type="Proteomes" id="UP001360560">
    <property type="component" value="Unassembled WGS sequence"/>
</dbReference>
<keyword evidence="3" id="KW-1185">Reference proteome</keyword>
<name>A0AAV5QP85_9ASCO</name>
<evidence type="ECO:0000313" key="2">
    <source>
        <dbReference type="EMBL" id="GMM36608.1"/>
    </source>
</evidence>
<dbReference type="AlphaFoldDB" id="A0AAV5QP85"/>
<feature type="transmembrane region" description="Helical" evidence="1">
    <location>
        <begin position="6"/>
        <end position="29"/>
    </location>
</feature>
<organism evidence="2 3">
    <name type="scientific">Saccharomycopsis crataegensis</name>
    <dbReference type="NCBI Taxonomy" id="43959"/>
    <lineage>
        <taxon>Eukaryota</taxon>
        <taxon>Fungi</taxon>
        <taxon>Dikarya</taxon>
        <taxon>Ascomycota</taxon>
        <taxon>Saccharomycotina</taxon>
        <taxon>Saccharomycetes</taxon>
        <taxon>Saccharomycopsidaceae</taxon>
        <taxon>Saccharomycopsis</taxon>
    </lineage>
</organism>
<feature type="transmembrane region" description="Helical" evidence="1">
    <location>
        <begin position="83"/>
        <end position="102"/>
    </location>
</feature>
<dbReference type="Pfam" id="PF08592">
    <property type="entry name" value="Anthrone_oxy"/>
    <property type="match status" value="1"/>
</dbReference>
<dbReference type="GeneID" id="90074583"/>
<evidence type="ECO:0000256" key="1">
    <source>
        <dbReference type="SAM" id="Phobius"/>
    </source>
</evidence>
<reference evidence="2 3" key="1">
    <citation type="journal article" date="2023" name="Elife">
        <title>Identification of key yeast species and microbe-microbe interactions impacting larval growth of Drosophila in the wild.</title>
        <authorList>
            <person name="Mure A."/>
            <person name="Sugiura Y."/>
            <person name="Maeda R."/>
            <person name="Honda K."/>
            <person name="Sakurai N."/>
            <person name="Takahashi Y."/>
            <person name="Watada M."/>
            <person name="Katoh T."/>
            <person name="Gotoh A."/>
            <person name="Gotoh Y."/>
            <person name="Taniguchi I."/>
            <person name="Nakamura K."/>
            <person name="Hayashi T."/>
            <person name="Katayama T."/>
            <person name="Uemura T."/>
            <person name="Hattori Y."/>
        </authorList>
    </citation>
    <scope>NUCLEOTIDE SEQUENCE [LARGE SCALE GENOMIC DNA]</scope>
    <source>
        <strain evidence="2 3">SC-9</strain>
    </source>
</reference>
<dbReference type="RefSeq" id="XP_064853604.1">
    <property type="nucleotide sequence ID" value="XM_064997532.1"/>
</dbReference>
<keyword evidence="1" id="KW-0812">Transmembrane</keyword>
<comment type="caution">
    <text evidence="2">The sequence shown here is derived from an EMBL/GenBank/DDBJ whole genome shotgun (WGS) entry which is preliminary data.</text>
</comment>
<evidence type="ECO:0000313" key="3">
    <source>
        <dbReference type="Proteomes" id="UP001360560"/>
    </source>
</evidence>
<accession>A0AAV5QP85</accession>